<keyword evidence="1" id="KW-1133">Transmembrane helix</keyword>
<dbReference type="EMBL" id="CAJNOJ010000270">
    <property type="protein sequence ID" value="CAF1356676.1"/>
    <property type="molecule type" value="Genomic_DNA"/>
</dbReference>
<name>A0A815HSR8_ADIRI</name>
<sequence>MSKTSAKKSINSKPVTCTDGVFSTTKNSIRYEYSTCQGIDECDIQKLSCRINDQDLKKLFKSTLFIGSDGSSVVDCKLARKTGLKKVFLIYKKQKGKYYIVYGRATQTKGAHWGKVGIFTGIGAFTGGAISGTLLFIPGINVAVAPFILGGVLIGLGVGGVSARAATKTKQKINFNDVMRHIKDEISNGKPSQLINL</sequence>
<feature type="transmembrane region" description="Helical" evidence="1">
    <location>
        <begin position="116"/>
        <end position="137"/>
    </location>
</feature>
<evidence type="ECO:0000313" key="5">
    <source>
        <dbReference type="Proteomes" id="UP000663852"/>
    </source>
</evidence>
<evidence type="ECO:0000313" key="4">
    <source>
        <dbReference type="Proteomes" id="UP000663828"/>
    </source>
</evidence>
<feature type="transmembrane region" description="Helical" evidence="1">
    <location>
        <begin position="143"/>
        <end position="163"/>
    </location>
</feature>
<proteinExistence type="predicted"/>
<accession>A0A815HSR8</accession>
<keyword evidence="4" id="KW-1185">Reference proteome</keyword>
<evidence type="ECO:0000256" key="1">
    <source>
        <dbReference type="SAM" id="Phobius"/>
    </source>
</evidence>
<protein>
    <submittedName>
        <fullName evidence="3">Uncharacterized protein</fullName>
    </submittedName>
</protein>
<gene>
    <name evidence="3" type="ORF">EDS130_LOCUS33580</name>
    <name evidence="2" type="ORF">XAT740_LOCUS19561</name>
</gene>
<evidence type="ECO:0000313" key="3">
    <source>
        <dbReference type="EMBL" id="CAF1356676.1"/>
    </source>
</evidence>
<keyword evidence="1" id="KW-0472">Membrane</keyword>
<reference evidence="3" key="1">
    <citation type="submission" date="2021-02" db="EMBL/GenBank/DDBJ databases">
        <authorList>
            <person name="Nowell W R."/>
        </authorList>
    </citation>
    <scope>NUCLEOTIDE SEQUENCE</scope>
</reference>
<keyword evidence="1" id="KW-0812">Transmembrane</keyword>
<dbReference type="Proteomes" id="UP000663852">
    <property type="component" value="Unassembled WGS sequence"/>
</dbReference>
<dbReference type="Proteomes" id="UP000663828">
    <property type="component" value="Unassembled WGS sequence"/>
</dbReference>
<comment type="caution">
    <text evidence="3">The sequence shown here is derived from an EMBL/GenBank/DDBJ whole genome shotgun (WGS) entry which is preliminary data.</text>
</comment>
<evidence type="ECO:0000313" key="2">
    <source>
        <dbReference type="EMBL" id="CAF1124445.1"/>
    </source>
</evidence>
<organism evidence="3 5">
    <name type="scientific">Adineta ricciae</name>
    <name type="common">Rotifer</name>
    <dbReference type="NCBI Taxonomy" id="249248"/>
    <lineage>
        <taxon>Eukaryota</taxon>
        <taxon>Metazoa</taxon>
        <taxon>Spiralia</taxon>
        <taxon>Gnathifera</taxon>
        <taxon>Rotifera</taxon>
        <taxon>Eurotatoria</taxon>
        <taxon>Bdelloidea</taxon>
        <taxon>Adinetida</taxon>
        <taxon>Adinetidae</taxon>
        <taxon>Adineta</taxon>
    </lineage>
</organism>
<dbReference type="EMBL" id="CAJNOR010001337">
    <property type="protein sequence ID" value="CAF1124445.1"/>
    <property type="molecule type" value="Genomic_DNA"/>
</dbReference>
<dbReference type="AlphaFoldDB" id="A0A815HSR8"/>